<dbReference type="InterPro" id="IPR010917">
    <property type="entry name" value="TonB_rcpt_CS"/>
</dbReference>
<dbReference type="RefSeq" id="WP_070073002.1">
    <property type="nucleotide sequence ID" value="NZ_CP017448.1"/>
</dbReference>
<name>A0A1D8K929_9GAMM</name>
<dbReference type="Proteomes" id="UP000095342">
    <property type="component" value="Chromosome"/>
</dbReference>
<reference evidence="2 3" key="1">
    <citation type="submission" date="2016-09" db="EMBL/GenBank/DDBJ databases">
        <title>Acidihalobacter prosperus V6 (DSM14174).</title>
        <authorList>
            <person name="Khaleque H.N."/>
            <person name="Ramsay J.P."/>
            <person name="Murphy R.J.T."/>
            <person name="Kaksonen A.H."/>
            <person name="Boxall N.J."/>
            <person name="Watkin E.L.J."/>
        </authorList>
    </citation>
    <scope>NUCLEOTIDE SEQUENCE [LARGE SCALE GENOMIC DNA]</scope>
    <source>
        <strain evidence="2 3">V6</strain>
    </source>
</reference>
<keyword evidence="3" id="KW-1185">Reference proteome</keyword>
<dbReference type="EMBL" id="CP017448">
    <property type="protein sequence ID" value="AOV17452.1"/>
    <property type="molecule type" value="Genomic_DNA"/>
</dbReference>
<gene>
    <name evidence="2" type="ORF">BJI67_10630</name>
</gene>
<evidence type="ECO:0000313" key="2">
    <source>
        <dbReference type="EMBL" id="AOV17452.1"/>
    </source>
</evidence>
<accession>A0A1D8K929</accession>
<feature type="signal peptide" evidence="1">
    <location>
        <begin position="1"/>
        <end position="23"/>
    </location>
</feature>
<proteinExistence type="predicted"/>
<dbReference type="AlphaFoldDB" id="A0A1D8K929"/>
<dbReference type="PROSITE" id="PS01156">
    <property type="entry name" value="TONB_DEPENDENT_REC_2"/>
    <property type="match status" value="1"/>
</dbReference>
<evidence type="ECO:0000313" key="3">
    <source>
        <dbReference type="Proteomes" id="UP000095342"/>
    </source>
</evidence>
<evidence type="ECO:0008006" key="4">
    <source>
        <dbReference type="Google" id="ProtNLM"/>
    </source>
</evidence>
<organism evidence="2 3">
    <name type="scientific">Acidihalobacter aeolianus</name>
    <dbReference type="NCBI Taxonomy" id="2792603"/>
    <lineage>
        <taxon>Bacteria</taxon>
        <taxon>Pseudomonadati</taxon>
        <taxon>Pseudomonadota</taxon>
        <taxon>Gammaproteobacteria</taxon>
        <taxon>Chromatiales</taxon>
        <taxon>Ectothiorhodospiraceae</taxon>
        <taxon>Acidihalobacter</taxon>
    </lineage>
</organism>
<dbReference type="SUPFAM" id="SSF56935">
    <property type="entry name" value="Porins"/>
    <property type="match status" value="1"/>
</dbReference>
<feature type="chain" id="PRO_5009109796" description="Transporter" evidence="1">
    <location>
        <begin position="24"/>
        <end position="273"/>
    </location>
</feature>
<dbReference type="KEGG" id="aaeo:BJI67_10630"/>
<protein>
    <recommendedName>
        <fullName evidence="4">Transporter</fullName>
    </recommendedName>
</protein>
<evidence type="ECO:0000256" key="1">
    <source>
        <dbReference type="SAM" id="SignalP"/>
    </source>
</evidence>
<sequence>MKFPTRYAAVIALILPGSSSAFGAALPQPKGRWFLAPQISYYSTNRYWNKQGTSLPLGDYAPFAKKEISLYGEYGLTRDTTLTFKTAYDNLTQSSPGGTLTGSGFTGFDLGLIHGLLRGEHYAVSLYAQVLIPNGQTPGSQGLLVGYDRTGLEGGVLMGAYYRKAFIDAGIGYRQYFGYPSNQIRTYINNGYALSPDWQLLLGFSGDFGTQSNATLRIGNVVSEPYYQLAQISLGVRYRLEPGLSLVPSISFPVWGHNTGQGRTLSMSLWTSF</sequence>
<keyword evidence="1" id="KW-0732">Signal</keyword>